<evidence type="ECO:0000256" key="8">
    <source>
        <dbReference type="ARBA" id="ARBA00025217"/>
    </source>
</evidence>
<dbReference type="HOGENOM" id="CLU_001493_7_0_9"/>
<dbReference type="Gene3D" id="1.10.10.830">
    <property type="entry name" value="Ile-tRNA synthetase CP2 domain-like"/>
    <property type="match status" value="1"/>
</dbReference>
<feature type="binding site" evidence="10">
    <location>
        <position position="601"/>
    </location>
    <ligand>
        <name>ATP</name>
        <dbReference type="ChEBI" id="CHEBI:30616"/>
    </ligand>
</feature>
<comment type="similarity">
    <text evidence="1 10">Belongs to the class-I aminoacyl-tRNA synthetase family. IleS type 1 subfamily.</text>
</comment>
<dbReference type="InterPro" id="IPR033708">
    <property type="entry name" value="Anticodon_Ile_BEm"/>
</dbReference>
<dbReference type="AlphaFoldDB" id="K4LEP4"/>
<dbReference type="SUPFAM" id="SSF47323">
    <property type="entry name" value="Anticodon-binding domain of a subclass of class I aminoacyl-tRNA synthetases"/>
    <property type="match status" value="1"/>
</dbReference>
<dbReference type="GO" id="GO:0005829">
    <property type="term" value="C:cytosol"/>
    <property type="evidence" value="ECO:0007669"/>
    <property type="project" value="TreeGrafter"/>
</dbReference>
<comment type="subcellular location">
    <subcellularLocation>
        <location evidence="10">Cytoplasm</location>
    </subcellularLocation>
</comment>
<keyword evidence="5 10" id="KW-0067">ATP-binding</keyword>
<comment type="function">
    <text evidence="8 10">Catalyzes the attachment of isoleucine to tRNA(Ile). As IleRS can inadvertently accommodate and process structurally similar amino acids such as valine, to avoid such errors it has two additional distinct tRNA(Ile)-dependent editing activities. One activity is designated as 'pretransfer' editing and involves the hydrolysis of activated Val-AMP. The other activity is designated 'posttransfer' editing and involves deacylation of mischarged Val-tRNA(Ile).</text>
</comment>
<dbReference type="InterPro" id="IPR013155">
    <property type="entry name" value="M/V/L/I-tRNA-synth_anticd-bd"/>
</dbReference>
<dbReference type="InterPro" id="IPR023585">
    <property type="entry name" value="Ile-tRNA-ligase_type1"/>
</dbReference>
<evidence type="ECO:0000256" key="9">
    <source>
        <dbReference type="ARBA" id="ARBA00048359"/>
    </source>
</evidence>
<dbReference type="NCBIfam" id="TIGR00392">
    <property type="entry name" value="ileS"/>
    <property type="match status" value="1"/>
</dbReference>
<proteinExistence type="inferred from homology"/>
<feature type="short sequence motif" description="'HIGH' region" evidence="10">
    <location>
        <begin position="58"/>
        <end position="68"/>
    </location>
</feature>
<evidence type="ECO:0000256" key="1">
    <source>
        <dbReference type="ARBA" id="ARBA00006887"/>
    </source>
</evidence>
<comment type="catalytic activity">
    <reaction evidence="9 10">
        <text>tRNA(Ile) + L-isoleucine + ATP = L-isoleucyl-tRNA(Ile) + AMP + diphosphate</text>
        <dbReference type="Rhea" id="RHEA:11060"/>
        <dbReference type="Rhea" id="RHEA-COMP:9666"/>
        <dbReference type="Rhea" id="RHEA-COMP:9695"/>
        <dbReference type="ChEBI" id="CHEBI:30616"/>
        <dbReference type="ChEBI" id="CHEBI:33019"/>
        <dbReference type="ChEBI" id="CHEBI:58045"/>
        <dbReference type="ChEBI" id="CHEBI:78442"/>
        <dbReference type="ChEBI" id="CHEBI:78528"/>
        <dbReference type="ChEBI" id="CHEBI:456215"/>
        <dbReference type="EC" id="6.1.1.5"/>
    </reaction>
</comment>
<evidence type="ECO:0000256" key="10">
    <source>
        <dbReference type="HAMAP-Rule" id="MF_02002"/>
    </source>
</evidence>
<evidence type="ECO:0000256" key="6">
    <source>
        <dbReference type="ARBA" id="ARBA00022917"/>
    </source>
</evidence>
<dbReference type="FunFam" id="3.40.50.620:FF:000152">
    <property type="entry name" value="Isoleucine--tRNA ligase"/>
    <property type="match status" value="1"/>
</dbReference>
<reference evidence="14 15" key="1">
    <citation type="journal article" date="2012" name="BMC Genomics">
        <title>Genome-guided analysis of physiological and morphological traits of the fermentative acetate oxidizer Thermacetogenium phaeum.</title>
        <authorList>
            <person name="Oehler D."/>
            <person name="Poehlein A."/>
            <person name="Leimbach A."/>
            <person name="Muller N."/>
            <person name="Daniel R."/>
            <person name="Gottschalk G."/>
            <person name="Schink B."/>
        </authorList>
    </citation>
    <scope>NUCLEOTIDE SEQUENCE [LARGE SCALE GENOMIC DNA]</scope>
    <source>
        <strain evidence="15">ATCC BAA-254 / DSM 26808 / PB</strain>
    </source>
</reference>
<dbReference type="InterPro" id="IPR050081">
    <property type="entry name" value="Ile-tRNA_ligase"/>
</dbReference>
<keyword evidence="6 10" id="KW-0648">Protein biosynthesis</keyword>
<evidence type="ECO:0000256" key="2">
    <source>
        <dbReference type="ARBA" id="ARBA00022490"/>
    </source>
</evidence>
<evidence type="ECO:0000256" key="3">
    <source>
        <dbReference type="ARBA" id="ARBA00022598"/>
    </source>
</evidence>
<dbReference type="InterPro" id="IPR001412">
    <property type="entry name" value="aa-tRNA-synth_I_CS"/>
</dbReference>
<dbReference type="Pfam" id="PF08264">
    <property type="entry name" value="Anticodon_1"/>
    <property type="match status" value="1"/>
</dbReference>
<dbReference type="SUPFAM" id="SSF50677">
    <property type="entry name" value="ValRS/IleRS/LeuRS editing domain"/>
    <property type="match status" value="1"/>
</dbReference>
<dbReference type="PRINTS" id="PR00984">
    <property type="entry name" value="TRNASYNTHILE"/>
</dbReference>
<feature type="domain" description="Methionyl/Valyl/Leucyl/Isoleucyl-tRNA synthetase anticodon-binding" evidence="13">
    <location>
        <begin position="681"/>
        <end position="837"/>
    </location>
</feature>
<gene>
    <name evidence="10 14" type="primary">ileS</name>
    <name evidence="14" type="ordered locus">Tph_c12900</name>
</gene>
<keyword evidence="15" id="KW-1185">Reference proteome</keyword>
<evidence type="ECO:0000256" key="4">
    <source>
        <dbReference type="ARBA" id="ARBA00022741"/>
    </source>
</evidence>
<dbReference type="GO" id="GO:0008270">
    <property type="term" value="F:zinc ion binding"/>
    <property type="evidence" value="ECO:0007669"/>
    <property type="project" value="UniProtKB-UniRule"/>
</dbReference>
<dbReference type="CDD" id="cd07960">
    <property type="entry name" value="Anticodon_Ia_Ile_BEm"/>
    <property type="match status" value="1"/>
</dbReference>
<protein>
    <recommendedName>
        <fullName evidence="10">Isoleucine--tRNA ligase</fullName>
        <ecNumber evidence="10">6.1.1.5</ecNumber>
    </recommendedName>
    <alternativeName>
        <fullName evidence="10">Isoleucyl-tRNA synthetase</fullName>
        <shortName evidence="10">IleRS</shortName>
    </alternativeName>
</protein>
<feature type="binding site" evidence="10">
    <location>
        <position position="557"/>
    </location>
    <ligand>
        <name>L-isoleucyl-5'-AMP</name>
        <dbReference type="ChEBI" id="CHEBI:178002"/>
    </ligand>
</feature>
<comment type="cofactor">
    <cofactor evidence="10">
        <name>Zn(2+)</name>
        <dbReference type="ChEBI" id="CHEBI:29105"/>
    </cofactor>
    <text evidence="10">Binds 1 zinc ion per subunit.</text>
</comment>
<feature type="short sequence motif" description="'KMSKS' region" evidence="10">
    <location>
        <begin position="598"/>
        <end position="602"/>
    </location>
</feature>
<comment type="subunit">
    <text evidence="10">Monomer.</text>
</comment>
<dbReference type="PANTHER" id="PTHR42765">
    <property type="entry name" value="SOLEUCYL-TRNA SYNTHETASE"/>
    <property type="match status" value="1"/>
</dbReference>
<dbReference type="Pfam" id="PF06827">
    <property type="entry name" value="zf-FPG_IleRS"/>
    <property type="match status" value="1"/>
</dbReference>
<feature type="binding site" evidence="10">
    <location>
        <position position="902"/>
    </location>
    <ligand>
        <name>Zn(2+)</name>
        <dbReference type="ChEBI" id="CHEBI:29105"/>
    </ligand>
</feature>
<dbReference type="InterPro" id="IPR014729">
    <property type="entry name" value="Rossmann-like_a/b/a_fold"/>
</dbReference>
<sequence>MLEYKATLNLPQTDFPMRANLPQREPEILRYWEKIGLYKRIQEQSKGKPKYILHDGPPYANGNIHLGHTLNKTLKDIVVKYKTMAGYDAPYVPGWDTHGLPIEQQAIKTLGVDRHRVAPAEFRRICREYALKYVDIQREEFKRLGVQGDWDHPYLTLHPTYEAVQIGIFGEMAKRGYIYKGMKPVYWCTDCETALAEAEVEYQEDESDSIYVLFPIRDGKELINVDEKTYVLIWTTTPWTIPGNQAISLHPDYRYVLAEVDGRRVIVAEELLRQVAEIKGETHPPILGAWQGRELEGIRCAHPFYDRDSLLILGEHVTLEQGTGAVHTAPAHGTEDFEVCQKYGIPVLSLVDGSGRYLPEAGIFAGEVIWESNQKVIAELERRGLLYHKSKIVHQYPHCWRCKEPLMFRATEQWFASIDGFRKEALKAIEGVRWIPAWGEERIRSMVAERGDWCISRQRVWGVPIPIFYCEDCQATIINDETIGWLQKLFAEHGSDVWFERSAYDLLPAGFKCPSCGRANFRKETDTMDVWFDSGSSHMAVLEQRPELKWPADLYLEGSDQHRGWFNSSLCTSVAVRGVAPYKAVLTHGFVVDEEGRKMSKSLGNVIYPQDLINKYGADVLRLWVTSADYRNDMAVSLNIMKQLAEAYRKIRNTFRFLLGNLYDFDPEKDSLPYEQLSLLDKWILFRLHQLIQRVTRAYEDSEFHIVYHAISTFCVVDMSSFYLDITKDILYCGAAESRERRGIQTVLYEAANVLVRLLAPVLCFTAEEIWSFLPGARERAVSVHLAEWPQVNRRYLDPELEKTWGKILSLRDQVSRALELARQEKLIGPSTEAEVSLYPEEEETLRFLRRVEQDLPALFIVSAVKVHEVWEAAPAGAVPAEDDWSLKIVIRKAPGKKCVRCWLYRESVGEFSDHPDLCERCYEVVRQQPGGGPD</sequence>
<feature type="domain" description="Aminoacyl-tRNA synthetase class Ia" evidence="11">
    <location>
        <begin position="28"/>
        <end position="636"/>
    </location>
</feature>
<dbReference type="EC" id="6.1.1.5" evidence="10"/>
<comment type="domain">
    <text evidence="10">IleRS has two distinct active sites: one for aminoacylation and one for editing. The misactivated valine is translocated from the active site to the editing site, which sterically excludes the correctly activated isoleucine. The single editing site contains two valyl binding pockets, one specific for each substrate (Val-AMP or Val-tRNA(Ile)).</text>
</comment>
<feature type="binding site" evidence="10">
    <location>
        <position position="922"/>
    </location>
    <ligand>
        <name>Zn(2+)</name>
        <dbReference type="ChEBI" id="CHEBI:29105"/>
    </ligand>
</feature>
<dbReference type="eggNOG" id="COG0060">
    <property type="taxonomic scope" value="Bacteria"/>
</dbReference>
<feature type="domain" description="Zinc finger FPG/IleRS-type" evidence="12">
    <location>
        <begin position="896"/>
        <end position="925"/>
    </location>
</feature>
<dbReference type="PROSITE" id="PS00178">
    <property type="entry name" value="AA_TRNA_LIGASE_I"/>
    <property type="match status" value="1"/>
</dbReference>
<name>K4LEP4_THEPS</name>
<accession>K4LEP4</accession>
<dbReference type="InterPro" id="IPR009008">
    <property type="entry name" value="Val/Leu/Ile-tRNA-synth_edit"/>
</dbReference>
<evidence type="ECO:0000256" key="7">
    <source>
        <dbReference type="ARBA" id="ARBA00023146"/>
    </source>
</evidence>
<dbReference type="GO" id="GO:0000049">
    <property type="term" value="F:tRNA binding"/>
    <property type="evidence" value="ECO:0007669"/>
    <property type="project" value="InterPro"/>
</dbReference>
<dbReference type="Gene3D" id="3.90.740.10">
    <property type="entry name" value="Valyl/Leucyl/Isoleucyl-tRNA synthetase, editing domain"/>
    <property type="match status" value="1"/>
</dbReference>
<evidence type="ECO:0000259" key="13">
    <source>
        <dbReference type="Pfam" id="PF08264"/>
    </source>
</evidence>
<evidence type="ECO:0000313" key="15">
    <source>
        <dbReference type="Proteomes" id="UP000000467"/>
    </source>
</evidence>
<dbReference type="SUPFAM" id="SSF52374">
    <property type="entry name" value="Nucleotidylyl transferase"/>
    <property type="match status" value="1"/>
</dbReference>
<dbReference type="KEGG" id="tpz:Tph_c12900"/>
<dbReference type="InterPro" id="IPR010663">
    <property type="entry name" value="Znf_FPG/IleRS"/>
</dbReference>
<dbReference type="GO" id="GO:0005524">
    <property type="term" value="F:ATP binding"/>
    <property type="evidence" value="ECO:0007669"/>
    <property type="project" value="UniProtKB-UniRule"/>
</dbReference>
<dbReference type="FunFam" id="1.10.730.20:FF:000001">
    <property type="entry name" value="Isoleucine--tRNA ligase"/>
    <property type="match status" value="1"/>
</dbReference>
<evidence type="ECO:0000259" key="12">
    <source>
        <dbReference type="Pfam" id="PF06827"/>
    </source>
</evidence>
<dbReference type="InterPro" id="IPR002300">
    <property type="entry name" value="aa-tRNA-synth_Ia"/>
</dbReference>
<keyword evidence="7 10" id="KW-0030">Aminoacyl-tRNA synthetase</keyword>
<dbReference type="GO" id="GO:0006428">
    <property type="term" value="P:isoleucyl-tRNA aminoacylation"/>
    <property type="evidence" value="ECO:0007669"/>
    <property type="project" value="UniProtKB-UniRule"/>
</dbReference>
<dbReference type="InterPro" id="IPR009080">
    <property type="entry name" value="tRNAsynth_Ia_anticodon-bd"/>
</dbReference>
<keyword evidence="10" id="KW-0862">Zinc</keyword>
<dbReference type="Gene3D" id="3.40.50.620">
    <property type="entry name" value="HUPs"/>
    <property type="match status" value="2"/>
</dbReference>
<dbReference type="InterPro" id="IPR002301">
    <property type="entry name" value="Ile-tRNA-ligase"/>
</dbReference>
<evidence type="ECO:0000256" key="5">
    <source>
        <dbReference type="ARBA" id="ARBA00022840"/>
    </source>
</evidence>
<organism evidence="14 15">
    <name type="scientific">Thermacetogenium phaeum (strain ATCC BAA-254 / DSM 26808 / PB)</name>
    <dbReference type="NCBI Taxonomy" id="1089553"/>
    <lineage>
        <taxon>Bacteria</taxon>
        <taxon>Bacillati</taxon>
        <taxon>Bacillota</taxon>
        <taxon>Clostridia</taxon>
        <taxon>Thermoanaerobacterales</taxon>
        <taxon>Thermoanaerobacteraceae</taxon>
        <taxon>Thermacetogenium</taxon>
    </lineage>
</organism>
<feature type="binding site" evidence="10">
    <location>
        <position position="919"/>
    </location>
    <ligand>
        <name>Zn(2+)</name>
        <dbReference type="ChEBI" id="CHEBI:29105"/>
    </ligand>
</feature>
<dbReference type="CDD" id="cd00818">
    <property type="entry name" value="IleRS_core"/>
    <property type="match status" value="1"/>
</dbReference>
<dbReference type="HAMAP" id="MF_02002">
    <property type="entry name" value="Ile_tRNA_synth_type1"/>
    <property type="match status" value="1"/>
</dbReference>
<keyword evidence="2 10" id="KW-0963">Cytoplasm</keyword>
<evidence type="ECO:0000259" key="11">
    <source>
        <dbReference type="Pfam" id="PF00133"/>
    </source>
</evidence>
<keyword evidence="10" id="KW-0479">Metal-binding</keyword>
<evidence type="ECO:0000313" key="14">
    <source>
        <dbReference type="EMBL" id="AFV11511.1"/>
    </source>
</evidence>
<dbReference type="Gene3D" id="1.10.730.20">
    <property type="match status" value="1"/>
</dbReference>
<dbReference type="STRING" id="1089553.Tph_c12900"/>
<dbReference type="Pfam" id="PF00133">
    <property type="entry name" value="tRNA-synt_1"/>
    <property type="match status" value="1"/>
</dbReference>
<dbReference type="GO" id="GO:0002161">
    <property type="term" value="F:aminoacyl-tRNA deacylase activity"/>
    <property type="evidence" value="ECO:0007669"/>
    <property type="project" value="InterPro"/>
</dbReference>
<dbReference type="Proteomes" id="UP000000467">
    <property type="component" value="Chromosome"/>
</dbReference>
<dbReference type="EMBL" id="CP003732">
    <property type="protein sequence ID" value="AFV11511.1"/>
    <property type="molecule type" value="Genomic_DNA"/>
</dbReference>
<feature type="binding site" evidence="10">
    <location>
        <position position="899"/>
    </location>
    <ligand>
        <name>Zn(2+)</name>
        <dbReference type="ChEBI" id="CHEBI:29105"/>
    </ligand>
</feature>
<dbReference type="GO" id="GO:0004822">
    <property type="term" value="F:isoleucine-tRNA ligase activity"/>
    <property type="evidence" value="ECO:0007669"/>
    <property type="project" value="UniProtKB-UniRule"/>
</dbReference>
<dbReference type="PANTHER" id="PTHR42765:SF1">
    <property type="entry name" value="ISOLEUCINE--TRNA LIGASE, MITOCHONDRIAL"/>
    <property type="match status" value="1"/>
</dbReference>
<keyword evidence="3 10" id="KW-0436">Ligase</keyword>
<keyword evidence="4 10" id="KW-0547">Nucleotide-binding</keyword>